<proteinExistence type="predicted"/>
<dbReference type="AlphaFoldDB" id="U2YK46"/>
<organism evidence="4 5">
    <name type="scientific">Caenibius tardaugens NBRC 16725</name>
    <dbReference type="NCBI Taxonomy" id="1219035"/>
    <lineage>
        <taxon>Bacteria</taxon>
        <taxon>Pseudomonadati</taxon>
        <taxon>Pseudomonadota</taxon>
        <taxon>Alphaproteobacteria</taxon>
        <taxon>Sphingomonadales</taxon>
        <taxon>Erythrobacteraceae</taxon>
        <taxon>Caenibius</taxon>
    </lineage>
</organism>
<sequence>MTARFWTVAAACGAAVFALLVACVAPARDDRGAIPPQTGKASPRPQPATTRPATPPGPEEFRYSGELTQGGWIRGTVPGGTVRLTLDGREQPLLTDGAFFVAFDRDSGASAMLSAELRDGRRIDRRLTVSPRAWRIEHINAARRPGGATEAFMKIREPELARINAARAVKAQSDGWRQKFIWPAKGRLSGLFGSQRIYRGEPGAYHSGLDVAGATGTPFVAPADGVVILAADKPFSLEGNLLMIDHGNGLNSAFLHCSAILVREGERVKQGQVIGKIGATGRATGPHLHWGMKWGDARLDPLLFTGPMR</sequence>
<evidence type="ECO:0000313" key="4">
    <source>
        <dbReference type="EMBL" id="GAD48885.1"/>
    </source>
</evidence>
<dbReference type="RefSeq" id="WP_021689792.1">
    <property type="nucleotide sequence ID" value="NZ_BASZ01000004.1"/>
</dbReference>
<dbReference type="InterPro" id="IPR011055">
    <property type="entry name" value="Dup_hybrid_motif"/>
</dbReference>
<dbReference type="PROSITE" id="PS51257">
    <property type="entry name" value="PROKAR_LIPOPROTEIN"/>
    <property type="match status" value="1"/>
</dbReference>
<keyword evidence="5" id="KW-1185">Reference proteome</keyword>
<gene>
    <name evidence="4" type="ORF">NT2_04_02980</name>
</gene>
<feature type="region of interest" description="Disordered" evidence="1">
    <location>
        <begin position="33"/>
        <end position="59"/>
    </location>
</feature>
<evidence type="ECO:0000259" key="3">
    <source>
        <dbReference type="Pfam" id="PF01551"/>
    </source>
</evidence>
<dbReference type="PANTHER" id="PTHR21666:SF285">
    <property type="entry name" value="M23 FAMILY METALLOPEPTIDASE"/>
    <property type="match status" value="1"/>
</dbReference>
<dbReference type="Pfam" id="PF01551">
    <property type="entry name" value="Peptidase_M23"/>
    <property type="match status" value="1"/>
</dbReference>
<feature type="domain" description="M23ase beta-sheet core" evidence="3">
    <location>
        <begin position="205"/>
        <end position="301"/>
    </location>
</feature>
<name>U2YK46_9SPHN</name>
<dbReference type="eggNOG" id="COG0739">
    <property type="taxonomic scope" value="Bacteria"/>
</dbReference>
<reference evidence="4 5" key="1">
    <citation type="submission" date="2013-09" db="EMBL/GenBank/DDBJ databases">
        <title>Whole genome shotgun sequence of Novosphingobium tardaugens NBRC 16725.</title>
        <authorList>
            <person name="Isaki S."/>
            <person name="Hosoyama A."/>
            <person name="Tsuchikane K."/>
            <person name="Katsumata H."/>
            <person name="Ando Y."/>
            <person name="Yamazaki S."/>
            <person name="Fujita N."/>
        </authorList>
    </citation>
    <scope>NUCLEOTIDE SEQUENCE [LARGE SCALE GENOMIC DNA]</scope>
    <source>
        <strain evidence="4 5">NBRC 16725</strain>
    </source>
</reference>
<feature type="signal peptide" evidence="2">
    <location>
        <begin position="1"/>
        <end position="27"/>
    </location>
</feature>
<dbReference type="PANTHER" id="PTHR21666">
    <property type="entry name" value="PEPTIDASE-RELATED"/>
    <property type="match status" value="1"/>
</dbReference>
<dbReference type="Gene3D" id="2.70.70.10">
    <property type="entry name" value="Glucose Permease (Domain IIA)"/>
    <property type="match status" value="1"/>
</dbReference>
<keyword evidence="2" id="KW-0732">Signal</keyword>
<comment type="caution">
    <text evidence="4">The sequence shown here is derived from an EMBL/GenBank/DDBJ whole genome shotgun (WGS) entry which is preliminary data.</text>
</comment>
<evidence type="ECO:0000313" key="5">
    <source>
        <dbReference type="Proteomes" id="UP000016568"/>
    </source>
</evidence>
<feature type="chain" id="PRO_5004637558" evidence="2">
    <location>
        <begin position="28"/>
        <end position="309"/>
    </location>
</feature>
<dbReference type="SUPFAM" id="SSF51261">
    <property type="entry name" value="Duplicated hybrid motif"/>
    <property type="match status" value="1"/>
</dbReference>
<accession>U2YK46</accession>
<dbReference type="Proteomes" id="UP000016568">
    <property type="component" value="Unassembled WGS sequence"/>
</dbReference>
<dbReference type="CDD" id="cd12797">
    <property type="entry name" value="M23_peptidase"/>
    <property type="match status" value="1"/>
</dbReference>
<evidence type="ECO:0000256" key="1">
    <source>
        <dbReference type="SAM" id="MobiDB-lite"/>
    </source>
</evidence>
<dbReference type="InterPro" id="IPR016047">
    <property type="entry name" value="M23ase_b-sheet_dom"/>
</dbReference>
<dbReference type="InterPro" id="IPR050570">
    <property type="entry name" value="Cell_wall_metabolism_enzyme"/>
</dbReference>
<dbReference type="FunFam" id="2.70.70.10:FF:000019">
    <property type="entry name" value="M23 family peptidase"/>
    <property type="match status" value="1"/>
</dbReference>
<dbReference type="EMBL" id="BASZ01000004">
    <property type="protein sequence ID" value="GAD48885.1"/>
    <property type="molecule type" value="Genomic_DNA"/>
</dbReference>
<dbReference type="GO" id="GO:0004222">
    <property type="term" value="F:metalloendopeptidase activity"/>
    <property type="evidence" value="ECO:0007669"/>
    <property type="project" value="TreeGrafter"/>
</dbReference>
<protein>
    <submittedName>
        <fullName evidence="4">Peptidase M23 family protein</fullName>
    </submittedName>
</protein>
<evidence type="ECO:0000256" key="2">
    <source>
        <dbReference type="SAM" id="SignalP"/>
    </source>
</evidence>